<proteinExistence type="predicted"/>
<dbReference type="EMBL" id="JAMRXG010000004">
    <property type="protein sequence ID" value="MCM6774046.1"/>
    <property type="molecule type" value="Genomic_DNA"/>
</dbReference>
<evidence type="ECO:0000313" key="4">
    <source>
        <dbReference type="Proteomes" id="UP001139157"/>
    </source>
</evidence>
<feature type="transmembrane region" description="Helical" evidence="1">
    <location>
        <begin position="100"/>
        <end position="119"/>
    </location>
</feature>
<protein>
    <recommendedName>
        <fullName evidence="2">DUF6545 domain-containing protein</fullName>
    </recommendedName>
</protein>
<dbReference type="Proteomes" id="UP001139157">
    <property type="component" value="Unassembled WGS sequence"/>
</dbReference>
<reference evidence="3" key="1">
    <citation type="submission" date="2022-06" db="EMBL/GenBank/DDBJ databases">
        <title>Novel species in genus nocardia.</title>
        <authorList>
            <person name="Li F."/>
        </authorList>
    </citation>
    <scope>NUCLEOTIDE SEQUENCE</scope>
    <source>
        <strain evidence="3">CDC141</strain>
    </source>
</reference>
<feature type="domain" description="DUF6545" evidence="2">
    <location>
        <begin position="247"/>
        <end position="393"/>
    </location>
</feature>
<feature type="transmembrane region" description="Helical" evidence="1">
    <location>
        <begin position="6"/>
        <end position="25"/>
    </location>
</feature>
<evidence type="ECO:0000256" key="1">
    <source>
        <dbReference type="SAM" id="Phobius"/>
    </source>
</evidence>
<feature type="transmembrane region" description="Helical" evidence="1">
    <location>
        <begin position="216"/>
        <end position="234"/>
    </location>
</feature>
<dbReference type="Pfam" id="PF20182">
    <property type="entry name" value="DUF6545"/>
    <property type="match status" value="1"/>
</dbReference>
<keyword evidence="1" id="KW-0472">Membrane</keyword>
<sequence length="414" mass="45739">MNSLLYPISAALATLALLFRLPALLRRPEPGLIGLCLTFAATAYTFILSTPAVWIRVNAFFEIKNFAGMLAQCGALAIAVAQQAVVLAWAYPWSEARRRILLRLALWVAAVGCMVPLFFMSISAMSNDPLHFAADAAGIPAYSLYLAVYLTCFMIGVSESARLCWRYSLSVSPGWLRRGLRTAAVGSALGFPYAAVRVADIFAARTGVDAHRFESIARLGAGLGGYLLVVGWTMPTWGPRLSRVFVWVRHQRSFYALSPLWRALYEIMPDIALTLPRQADRPARPVRHIDFHLYRRLIEIRDAAAALRPYHDEAISQVIRRRAAAQDITGRTLEAIVEAADLAAAIERRRLCISPPDLEVSTTEGHTEQHNRADEGLYGELSWLTMVAEAFVRSPLVVSAAEMARNSHVSTLSE</sequence>
<keyword evidence="1" id="KW-0812">Transmembrane</keyword>
<evidence type="ECO:0000259" key="2">
    <source>
        <dbReference type="Pfam" id="PF20182"/>
    </source>
</evidence>
<feature type="transmembrane region" description="Helical" evidence="1">
    <location>
        <begin position="66"/>
        <end position="88"/>
    </location>
</feature>
<dbReference type="InterPro" id="IPR050039">
    <property type="entry name" value="MAB_1171c-like"/>
</dbReference>
<keyword evidence="4" id="KW-1185">Reference proteome</keyword>
<feature type="transmembrane region" description="Helical" evidence="1">
    <location>
        <begin position="32"/>
        <end position="54"/>
    </location>
</feature>
<comment type="caution">
    <text evidence="3">The sequence shown here is derived from an EMBL/GenBank/DDBJ whole genome shotgun (WGS) entry which is preliminary data.</text>
</comment>
<organism evidence="3 4">
    <name type="scientific">Nocardia pulmonis</name>
    <dbReference type="NCBI Taxonomy" id="2951408"/>
    <lineage>
        <taxon>Bacteria</taxon>
        <taxon>Bacillati</taxon>
        <taxon>Actinomycetota</taxon>
        <taxon>Actinomycetes</taxon>
        <taxon>Mycobacteriales</taxon>
        <taxon>Nocardiaceae</taxon>
        <taxon>Nocardia</taxon>
    </lineage>
</organism>
<dbReference type="InterPro" id="IPR046675">
    <property type="entry name" value="DUF6545"/>
</dbReference>
<dbReference type="RefSeq" id="WP_251911286.1">
    <property type="nucleotide sequence ID" value="NZ_JAMRXG010000004.1"/>
</dbReference>
<dbReference type="AlphaFoldDB" id="A0A9X2E956"/>
<dbReference type="NCBIfam" id="NF042915">
    <property type="entry name" value="MAB_1171c_fam"/>
    <property type="match status" value="1"/>
</dbReference>
<keyword evidence="1" id="KW-1133">Transmembrane helix</keyword>
<feature type="transmembrane region" description="Helical" evidence="1">
    <location>
        <begin position="139"/>
        <end position="158"/>
    </location>
</feature>
<name>A0A9X2E956_9NOCA</name>
<accession>A0A9X2E956</accession>
<gene>
    <name evidence="3" type="ORF">NDR86_11230</name>
</gene>
<evidence type="ECO:0000313" key="3">
    <source>
        <dbReference type="EMBL" id="MCM6774046.1"/>
    </source>
</evidence>